<sequence>MDSVLPVALFALGGVLIGGAWSLHRQGAPQRVLWIVGLLALLATAGGVLWLVPGEGG</sequence>
<evidence type="ECO:0000313" key="3">
    <source>
        <dbReference type="Proteomes" id="UP001339911"/>
    </source>
</evidence>
<proteinExistence type="predicted"/>
<dbReference type="RefSeq" id="WP_331207667.1">
    <property type="nucleotide sequence ID" value="NZ_JAZGQL010000007.1"/>
</dbReference>
<feature type="transmembrane region" description="Helical" evidence="1">
    <location>
        <begin position="32"/>
        <end position="52"/>
    </location>
</feature>
<organism evidence="2 3">
    <name type="scientific">Plantactinospora veratri</name>
    <dbReference type="NCBI Taxonomy" id="1436122"/>
    <lineage>
        <taxon>Bacteria</taxon>
        <taxon>Bacillati</taxon>
        <taxon>Actinomycetota</taxon>
        <taxon>Actinomycetes</taxon>
        <taxon>Micromonosporales</taxon>
        <taxon>Micromonosporaceae</taxon>
        <taxon>Plantactinospora</taxon>
    </lineage>
</organism>
<evidence type="ECO:0000256" key="1">
    <source>
        <dbReference type="SAM" id="Phobius"/>
    </source>
</evidence>
<evidence type="ECO:0008006" key="4">
    <source>
        <dbReference type="Google" id="ProtNLM"/>
    </source>
</evidence>
<name>A0ABU7SBN4_9ACTN</name>
<keyword evidence="1" id="KW-0812">Transmembrane</keyword>
<accession>A0ABU7SBN4</accession>
<comment type="caution">
    <text evidence="2">The sequence shown here is derived from an EMBL/GenBank/DDBJ whole genome shotgun (WGS) entry which is preliminary data.</text>
</comment>
<keyword evidence="3" id="KW-1185">Reference proteome</keyword>
<dbReference type="Proteomes" id="UP001339911">
    <property type="component" value="Unassembled WGS sequence"/>
</dbReference>
<keyword evidence="1" id="KW-1133">Transmembrane helix</keyword>
<evidence type="ECO:0000313" key="2">
    <source>
        <dbReference type="EMBL" id="MEE6307358.1"/>
    </source>
</evidence>
<reference evidence="2 3" key="1">
    <citation type="submission" date="2024-01" db="EMBL/GenBank/DDBJ databases">
        <title>Genome insights into Plantactinospora veratri sp. nov.</title>
        <authorList>
            <person name="Wang L."/>
        </authorList>
    </citation>
    <scope>NUCLEOTIDE SEQUENCE [LARGE SCALE GENOMIC DNA]</scope>
    <source>
        <strain evidence="2 3">NEAU-FHS4</strain>
    </source>
</reference>
<protein>
    <recommendedName>
        <fullName evidence="4">Amidotransferase</fullName>
    </recommendedName>
</protein>
<keyword evidence="1" id="KW-0472">Membrane</keyword>
<dbReference type="EMBL" id="JAZGQL010000007">
    <property type="protein sequence ID" value="MEE6307358.1"/>
    <property type="molecule type" value="Genomic_DNA"/>
</dbReference>
<gene>
    <name evidence="2" type="ORF">V1634_11035</name>
</gene>